<evidence type="ECO:0000256" key="5">
    <source>
        <dbReference type="SAM" id="MobiDB-lite"/>
    </source>
</evidence>
<dbReference type="InterPro" id="IPR002893">
    <property type="entry name" value="Znf_MYND"/>
</dbReference>
<keyword evidence="8" id="KW-1185">Reference proteome</keyword>
<dbReference type="Gene3D" id="6.10.140.2220">
    <property type="match status" value="1"/>
</dbReference>
<evidence type="ECO:0000256" key="1">
    <source>
        <dbReference type="ARBA" id="ARBA00022723"/>
    </source>
</evidence>
<comment type="caution">
    <text evidence="7">The sequence shown here is derived from an EMBL/GenBank/DDBJ whole genome shotgun (WGS) entry which is preliminary data.</text>
</comment>
<gene>
    <name evidence="7" type="ORF">B0T22DRAFT_234138</name>
</gene>
<name>A0AAE1CAS3_9PEZI</name>
<evidence type="ECO:0000313" key="7">
    <source>
        <dbReference type="EMBL" id="KAK3685894.1"/>
    </source>
</evidence>
<evidence type="ECO:0000259" key="6">
    <source>
        <dbReference type="PROSITE" id="PS50865"/>
    </source>
</evidence>
<reference evidence="7" key="2">
    <citation type="submission" date="2023-06" db="EMBL/GenBank/DDBJ databases">
        <authorList>
            <consortium name="Lawrence Berkeley National Laboratory"/>
            <person name="Haridas S."/>
            <person name="Hensen N."/>
            <person name="Bonometti L."/>
            <person name="Westerberg I."/>
            <person name="Brannstrom I.O."/>
            <person name="Guillou S."/>
            <person name="Cros-Aarteil S."/>
            <person name="Calhoun S."/>
            <person name="Kuo A."/>
            <person name="Mondo S."/>
            <person name="Pangilinan J."/>
            <person name="Riley R."/>
            <person name="Labutti K."/>
            <person name="Andreopoulos B."/>
            <person name="Lipzen A."/>
            <person name="Chen C."/>
            <person name="Yanf M."/>
            <person name="Daum C."/>
            <person name="Ng V."/>
            <person name="Clum A."/>
            <person name="Steindorff A."/>
            <person name="Ohm R."/>
            <person name="Martin F."/>
            <person name="Silar P."/>
            <person name="Natvig D."/>
            <person name="Lalanne C."/>
            <person name="Gautier V."/>
            <person name="Ament-Velasquez S.L."/>
            <person name="Kruys A."/>
            <person name="Hutchinson M.I."/>
            <person name="Powell A.J."/>
            <person name="Barry K."/>
            <person name="Miller A.N."/>
            <person name="Grigoriev I.V."/>
            <person name="Debuchy R."/>
            <person name="Gladieux P."/>
            <person name="Thoren M.H."/>
            <person name="Johannesson H."/>
        </authorList>
    </citation>
    <scope>NUCLEOTIDE SEQUENCE</scope>
    <source>
        <strain evidence="7">CBS 314.62</strain>
    </source>
</reference>
<dbReference type="Pfam" id="PF01753">
    <property type="entry name" value="zf-MYND"/>
    <property type="match status" value="1"/>
</dbReference>
<dbReference type="SUPFAM" id="SSF144232">
    <property type="entry name" value="HIT/MYND zinc finger-like"/>
    <property type="match status" value="1"/>
</dbReference>
<keyword evidence="3" id="KW-0862">Zinc</keyword>
<sequence length="196" mass="21044">MAPPDFSNRTLFPSFTTCPETDSPSPTDEDEDWFLLGQVKDDMTLSKPTLVLSDRDGAPFALVFDGLDRGALDFKRMGLRKGCTAVVPRARRTVPTEEGKRGFVRVGKGAAGDVRGIPAELATVLEVAMRMRMGEGEGGCGTCGKVEGEGEGGKLLRCTGCGRARYCGKACQVRGWNEGGHRAECKIIKAIEAIWG</sequence>
<evidence type="ECO:0000256" key="4">
    <source>
        <dbReference type="PROSITE-ProRule" id="PRU00134"/>
    </source>
</evidence>
<feature type="compositionally biased region" description="Polar residues" evidence="5">
    <location>
        <begin position="7"/>
        <end position="26"/>
    </location>
</feature>
<organism evidence="7 8">
    <name type="scientific">Podospora appendiculata</name>
    <dbReference type="NCBI Taxonomy" id="314037"/>
    <lineage>
        <taxon>Eukaryota</taxon>
        <taxon>Fungi</taxon>
        <taxon>Dikarya</taxon>
        <taxon>Ascomycota</taxon>
        <taxon>Pezizomycotina</taxon>
        <taxon>Sordariomycetes</taxon>
        <taxon>Sordariomycetidae</taxon>
        <taxon>Sordariales</taxon>
        <taxon>Podosporaceae</taxon>
        <taxon>Podospora</taxon>
    </lineage>
</organism>
<dbReference type="EMBL" id="JAULSO010000003">
    <property type="protein sequence ID" value="KAK3685894.1"/>
    <property type="molecule type" value="Genomic_DNA"/>
</dbReference>
<protein>
    <submittedName>
        <fullName evidence="7">Zinc finger, mynd-type domain-containing protein</fullName>
    </submittedName>
</protein>
<evidence type="ECO:0000256" key="3">
    <source>
        <dbReference type="ARBA" id="ARBA00022833"/>
    </source>
</evidence>
<accession>A0AAE1CAS3</accession>
<dbReference type="GO" id="GO:0008270">
    <property type="term" value="F:zinc ion binding"/>
    <property type="evidence" value="ECO:0007669"/>
    <property type="project" value="UniProtKB-KW"/>
</dbReference>
<dbReference type="Proteomes" id="UP001270362">
    <property type="component" value="Unassembled WGS sequence"/>
</dbReference>
<proteinExistence type="predicted"/>
<keyword evidence="1" id="KW-0479">Metal-binding</keyword>
<feature type="region of interest" description="Disordered" evidence="5">
    <location>
        <begin position="1"/>
        <end position="29"/>
    </location>
</feature>
<dbReference type="AlphaFoldDB" id="A0AAE1CAS3"/>
<dbReference type="PROSITE" id="PS50865">
    <property type="entry name" value="ZF_MYND_2"/>
    <property type="match status" value="1"/>
</dbReference>
<evidence type="ECO:0000256" key="2">
    <source>
        <dbReference type="ARBA" id="ARBA00022771"/>
    </source>
</evidence>
<feature type="domain" description="MYND-type" evidence="6">
    <location>
        <begin position="140"/>
        <end position="185"/>
    </location>
</feature>
<dbReference type="PROSITE" id="PS01360">
    <property type="entry name" value="ZF_MYND_1"/>
    <property type="match status" value="1"/>
</dbReference>
<keyword evidence="2 4" id="KW-0863">Zinc-finger</keyword>
<reference evidence="7" key="1">
    <citation type="journal article" date="2023" name="Mol. Phylogenet. Evol.">
        <title>Genome-scale phylogeny and comparative genomics of the fungal order Sordariales.</title>
        <authorList>
            <person name="Hensen N."/>
            <person name="Bonometti L."/>
            <person name="Westerberg I."/>
            <person name="Brannstrom I.O."/>
            <person name="Guillou S."/>
            <person name="Cros-Aarteil S."/>
            <person name="Calhoun S."/>
            <person name="Haridas S."/>
            <person name="Kuo A."/>
            <person name="Mondo S."/>
            <person name="Pangilinan J."/>
            <person name="Riley R."/>
            <person name="LaButti K."/>
            <person name="Andreopoulos B."/>
            <person name="Lipzen A."/>
            <person name="Chen C."/>
            <person name="Yan M."/>
            <person name="Daum C."/>
            <person name="Ng V."/>
            <person name="Clum A."/>
            <person name="Steindorff A."/>
            <person name="Ohm R.A."/>
            <person name="Martin F."/>
            <person name="Silar P."/>
            <person name="Natvig D.O."/>
            <person name="Lalanne C."/>
            <person name="Gautier V."/>
            <person name="Ament-Velasquez S.L."/>
            <person name="Kruys A."/>
            <person name="Hutchinson M.I."/>
            <person name="Powell A.J."/>
            <person name="Barry K."/>
            <person name="Miller A.N."/>
            <person name="Grigoriev I.V."/>
            <person name="Debuchy R."/>
            <person name="Gladieux P."/>
            <person name="Hiltunen Thoren M."/>
            <person name="Johannesson H."/>
        </authorList>
    </citation>
    <scope>NUCLEOTIDE SEQUENCE</scope>
    <source>
        <strain evidence="7">CBS 314.62</strain>
    </source>
</reference>
<evidence type="ECO:0000313" key="8">
    <source>
        <dbReference type="Proteomes" id="UP001270362"/>
    </source>
</evidence>